<sequence>MTMTNCPDLDTAIGEMEFDAVRLRRLQAQVARCDPIKDYSTLTARKVDMADAEERFRLRGEKLRLDADRRLAGRALLLVVEQAHSLRRARRRKPTVRELSTALTIITESAARDRDEAEASRVLAEHDRVTASFKAAAGEASLTYLRLSAAPPTTSTHKDTGHG</sequence>
<accession>A0A1H7ZA82</accession>
<dbReference type="Proteomes" id="UP000199206">
    <property type="component" value="Unassembled WGS sequence"/>
</dbReference>
<protein>
    <submittedName>
        <fullName evidence="1">Uncharacterized protein</fullName>
    </submittedName>
</protein>
<dbReference type="EMBL" id="FOCF01000001">
    <property type="protein sequence ID" value="SEM55165.1"/>
    <property type="molecule type" value="Genomic_DNA"/>
</dbReference>
<reference evidence="2" key="1">
    <citation type="submission" date="2016-10" db="EMBL/GenBank/DDBJ databases">
        <authorList>
            <person name="Varghese N."/>
            <person name="Submissions S."/>
        </authorList>
    </citation>
    <scope>NUCLEOTIDE SEQUENCE [LARGE SCALE GENOMIC DNA]</scope>
    <source>
        <strain evidence="2">S6-262</strain>
    </source>
</reference>
<keyword evidence="2" id="KW-1185">Reference proteome</keyword>
<dbReference type="RefSeq" id="WP_093663934.1">
    <property type="nucleotide sequence ID" value="NZ_FOCF01000001.1"/>
</dbReference>
<organism evidence="1 2">
    <name type="scientific">Sphingomonas gellani</name>
    <dbReference type="NCBI Taxonomy" id="1166340"/>
    <lineage>
        <taxon>Bacteria</taxon>
        <taxon>Pseudomonadati</taxon>
        <taxon>Pseudomonadota</taxon>
        <taxon>Alphaproteobacteria</taxon>
        <taxon>Sphingomonadales</taxon>
        <taxon>Sphingomonadaceae</taxon>
        <taxon>Sphingomonas</taxon>
    </lineage>
</organism>
<dbReference type="STRING" id="1166340.SAMN05192583_0597"/>
<dbReference type="AlphaFoldDB" id="A0A1H7ZA82"/>
<gene>
    <name evidence="1" type="ORF">SAMN05192583_0597</name>
</gene>
<evidence type="ECO:0000313" key="2">
    <source>
        <dbReference type="Proteomes" id="UP000199206"/>
    </source>
</evidence>
<evidence type="ECO:0000313" key="1">
    <source>
        <dbReference type="EMBL" id="SEM55165.1"/>
    </source>
</evidence>
<proteinExistence type="predicted"/>
<dbReference type="OrthoDB" id="9949996at2"/>
<name>A0A1H7ZA82_9SPHN</name>